<sequence>MKRSWLALVVLAALVMLVVVATPRRAHADQPGAHTVPVAVLALDSEDSEEQADALTGALRSRVRAAQGWSLIETTQSLGMLTAALKCPSHPPADCQQKISEQIKAERYIWGFVTRGPTTGQVTAEIHLYQKNKSDTVLKESYADNLKDANDDTLRKVAARIVERLGGTALGVVVVKAGELNGEVVVDGEKRVPLQKGTARIELAPGGHSIEVASTGIPSSKRNVLVVIGKEAVVEIAPTQETEPPHAEKPFPTRTVVGGVVLGAGVILGAVAVQQALFYGELQDRGKEVAKRVEAGQKPCEPSGDQEFCNIDNRSKTASAFAIAGGAVGAVAIGTGLYLLLTNGSSEKTASAPKRPQIVPTFGANSGGVMINGAF</sequence>
<proteinExistence type="predicted"/>
<organism evidence="3 4">
    <name type="scientific">Labilithrix luteola</name>
    <dbReference type="NCBI Taxonomy" id="1391654"/>
    <lineage>
        <taxon>Bacteria</taxon>
        <taxon>Pseudomonadati</taxon>
        <taxon>Myxococcota</taxon>
        <taxon>Polyangia</taxon>
        <taxon>Polyangiales</taxon>
        <taxon>Labilitrichaceae</taxon>
        <taxon>Labilithrix</taxon>
    </lineage>
</organism>
<accession>A0A0K1PRL6</accession>
<keyword evidence="1" id="KW-0812">Transmembrane</keyword>
<dbReference type="Proteomes" id="UP000064967">
    <property type="component" value="Chromosome"/>
</dbReference>
<evidence type="ECO:0000256" key="1">
    <source>
        <dbReference type="SAM" id="Phobius"/>
    </source>
</evidence>
<dbReference type="STRING" id="1391654.AKJ09_02685"/>
<dbReference type="EMBL" id="CP012333">
    <property type="protein sequence ID" value="AKU96021.1"/>
    <property type="molecule type" value="Genomic_DNA"/>
</dbReference>
<evidence type="ECO:0000313" key="3">
    <source>
        <dbReference type="EMBL" id="AKU96021.1"/>
    </source>
</evidence>
<gene>
    <name evidence="3" type="ORF">AKJ09_02685</name>
</gene>
<feature type="transmembrane region" description="Helical" evidence="1">
    <location>
        <begin position="318"/>
        <end position="341"/>
    </location>
</feature>
<protein>
    <recommendedName>
        <fullName evidence="5">PEGA domain-containing protein</fullName>
    </recommendedName>
</protein>
<dbReference type="RefSeq" id="WP_169927477.1">
    <property type="nucleotide sequence ID" value="NZ_CP012333.1"/>
</dbReference>
<evidence type="ECO:0000313" key="4">
    <source>
        <dbReference type="Proteomes" id="UP000064967"/>
    </source>
</evidence>
<feature type="signal peptide" evidence="2">
    <location>
        <begin position="1"/>
        <end position="28"/>
    </location>
</feature>
<keyword evidence="1" id="KW-0472">Membrane</keyword>
<keyword evidence="1" id="KW-1133">Transmembrane helix</keyword>
<keyword evidence="2" id="KW-0732">Signal</keyword>
<evidence type="ECO:0000256" key="2">
    <source>
        <dbReference type="SAM" id="SignalP"/>
    </source>
</evidence>
<feature type="chain" id="PRO_5005465912" description="PEGA domain-containing protein" evidence="2">
    <location>
        <begin position="29"/>
        <end position="375"/>
    </location>
</feature>
<dbReference type="AlphaFoldDB" id="A0A0K1PRL6"/>
<dbReference type="KEGG" id="llu:AKJ09_02685"/>
<name>A0A0K1PRL6_9BACT</name>
<evidence type="ECO:0008006" key="5">
    <source>
        <dbReference type="Google" id="ProtNLM"/>
    </source>
</evidence>
<keyword evidence="4" id="KW-1185">Reference proteome</keyword>
<reference evidence="3 4" key="1">
    <citation type="submission" date="2015-08" db="EMBL/GenBank/DDBJ databases">
        <authorList>
            <person name="Babu N.S."/>
            <person name="Beckwith C.J."/>
            <person name="Beseler K.G."/>
            <person name="Brison A."/>
            <person name="Carone J.V."/>
            <person name="Caskin T.P."/>
            <person name="Diamond M."/>
            <person name="Durham M.E."/>
            <person name="Foxe J.M."/>
            <person name="Go M."/>
            <person name="Henderson B.A."/>
            <person name="Jones I.B."/>
            <person name="McGettigan J.A."/>
            <person name="Micheletti S.J."/>
            <person name="Nasrallah M.E."/>
            <person name="Ortiz D."/>
            <person name="Piller C.R."/>
            <person name="Privatt S.R."/>
            <person name="Schneider S.L."/>
            <person name="Sharp S."/>
            <person name="Smith T.C."/>
            <person name="Stanton J.D."/>
            <person name="Ullery H.E."/>
            <person name="Wilson R.J."/>
            <person name="Serrano M.G."/>
            <person name="Buck G."/>
            <person name="Lee V."/>
            <person name="Wang Y."/>
            <person name="Carvalho R."/>
            <person name="Voegtly L."/>
            <person name="Shi R."/>
            <person name="Duckworth R."/>
            <person name="Johnson A."/>
            <person name="Loviza R."/>
            <person name="Walstead R."/>
            <person name="Shah Z."/>
            <person name="Kiflezghi M."/>
            <person name="Wade K."/>
            <person name="Ball S.L."/>
            <person name="Bradley K.W."/>
            <person name="Asai D.J."/>
            <person name="Bowman C.A."/>
            <person name="Russell D.A."/>
            <person name="Pope W.H."/>
            <person name="Jacobs-Sera D."/>
            <person name="Hendrix R.W."/>
            <person name="Hatfull G.F."/>
        </authorList>
    </citation>
    <scope>NUCLEOTIDE SEQUENCE [LARGE SCALE GENOMIC DNA]</scope>
    <source>
        <strain evidence="3 4">DSM 27648</strain>
    </source>
</reference>